<evidence type="ECO:0000256" key="6">
    <source>
        <dbReference type="PROSITE-ProRule" id="PRU10100"/>
    </source>
</evidence>
<feature type="active site" evidence="5">
    <location>
        <position position="14"/>
    </location>
</feature>
<feature type="binding site" evidence="4">
    <location>
        <position position="63"/>
    </location>
    <ligand>
        <name>substrate</name>
    </ligand>
</feature>
<feature type="binding site" evidence="4">
    <location>
        <begin position="96"/>
        <end position="97"/>
    </location>
    <ligand>
        <name>substrate</name>
    </ligand>
</feature>
<comment type="similarity">
    <text evidence="1">Belongs to the asparaginase 1 family.</text>
</comment>
<dbReference type="InterPro" id="IPR037152">
    <property type="entry name" value="L-asparaginase_N_sf"/>
</dbReference>
<gene>
    <name evidence="9" type="ORF">AcdelDRAFT_2425</name>
</gene>
<dbReference type="Pfam" id="PF00710">
    <property type="entry name" value="Asparaginase"/>
    <property type="match status" value="1"/>
</dbReference>
<feature type="domain" description="L-asparaginase N-terminal" evidence="7">
    <location>
        <begin position="5"/>
        <end position="197"/>
    </location>
</feature>
<evidence type="ECO:0000256" key="5">
    <source>
        <dbReference type="PROSITE-ProRule" id="PRU10099"/>
    </source>
</evidence>
<evidence type="ECO:0000259" key="8">
    <source>
        <dbReference type="Pfam" id="PF17763"/>
    </source>
</evidence>
<keyword evidence="2 9" id="KW-0378">Hydrolase</keyword>
<dbReference type="InterPro" id="IPR004550">
    <property type="entry name" value="AsnASE_II"/>
</dbReference>
<accession>C5T695</accession>
<evidence type="ECO:0000259" key="7">
    <source>
        <dbReference type="Pfam" id="PF00710"/>
    </source>
</evidence>
<dbReference type="EC" id="3.5.1.1" evidence="9"/>
<dbReference type="InterPro" id="IPR027475">
    <property type="entry name" value="Asparaginase/glutaminase_AS2"/>
</dbReference>
<dbReference type="FunFam" id="3.40.50.1170:FF:000001">
    <property type="entry name" value="L-asparaginase 2"/>
    <property type="match status" value="1"/>
</dbReference>
<evidence type="ECO:0000313" key="10">
    <source>
        <dbReference type="Proteomes" id="UP000003856"/>
    </source>
</evidence>
<feature type="active site" description="O-isoaspartyl threonine intermediate" evidence="3">
    <location>
        <position position="14"/>
    </location>
</feature>
<dbReference type="GO" id="GO:0006528">
    <property type="term" value="P:asparagine metabolic process"/>
    <property type="evidence" value="ECO:0007669"/>
    <property type="project" value="InterPro"/>
</dbReference>
<dbReference type="SFLD" id="SFLDS00057">
    <property type="entry name" value="Glutaminase/Asparaginase"/>
    <property type="match status" value="1"/>
</dbReference>
<dbReference type="Gene3D" id="3.40.50.1170">
    <property type="entry name" value="L-asparaginase, N-terminal domain"/>
    <property type="match status" value="1"/>
</dbReference>
<dbReference type="PATRIC" id="fig|573060.9.peg.2677"/>
<feature type="domain" description="Asparaginase/glutaminase C-terminal" evidence="8">
    <location>
        <begin position="222"/>
        <end position="311"/>
    </location>
</feature>
<dbReference type="Proteomes" id="UP000003856">
    <property type="component" value="Unassembled WGS sequence"/>
</dbReference>
<evidence type="ECO:0000256" key="2">
    <source>
        <dbReference type="ARBA" id="ARBA00022801"/>
    </source>
</evidence>
<reference evidence="9 10" key="1">
    <citation type="submission" date="2009-05" db="EMBL/GenBank/DDBJ databases">
        <title>The draft genome of Acidovorax delafieldii 2AN.</title>
        <authorList>
            <consortium name="US DOE Joint Genome Institute (JGI-PGF)"/>
            <person name="Lucas S."/>
            <person name="Copeland A."/>
            <person name="Lapidus A."/>
            <person name="Glavina del Rio T."/>
            <person name="Tice H."/>
            <person name="Bruce D."/>
            <person name="Goodwin L."/>
            <person name="Pitluck S."/>
            <person name="Larimer F."/>
            <person name="Land M.L."/>
            <person name="Hauser L."/>
            <person name="Shelobolina E.S."/>
            <person name="Picardal F."/>
            <person name="Roden E."/>
            <person name="Emerson D."/>
        </authorList>
    </citation>
    <scope>NUCLEOTIDE SEQUENCE [LARGE SCALE GENOMIC DNA]</scope>
    <source>
        <strain evidence="9 10">2AN</strain>
    </source>
</reference>
<dbReference type="PROSITE" id="PS00144">
    <property type="entry name" value="ASN_GLN_ASE_1"/>
    <property type="match status" value="1"/>
</dbReference>
<dbReference type="AlphaFoldDB" id="C5T695"/>
<proteinExistence type="inferred from homology"/>
<dbReference type="SUPFAM" id="SSF53774">
    <property type="entry name" value="Glutaminase/Asparaginase"/>
    <property type="match status" value="1"/>
</dbReference>
<organism evidence="9 10">
    <name type="scientific">Acidovorax delafieldii 2AN</name>
    <dbReference type="NCBI Taxonomy" id="573060"/>
    <lineage>
        <taxon>Bacteria</taxon>
        <taxon>Pseudomonadati</taxon>
        <taxon>Pseudomonadota</taxon>
        <taxon>Betaproteobacteria</taxon>
        <taxon>Burkholderiales</taxon>
        <taxon>Comamonadaceae</taxon>
        <taxon>Acidovorax</taxon>
    </lineage>
</organism>
<dbReference type="CDD" id="cd08964">
    <property type="entry name" value="L-asparaginase_II"/>
    <property type="match status" value="1"/>
</dbReference>
<dbReference type="Gene3D" id="3.40.50.40">
    <property type="match status" value="1"/>
</dbReference>
<dbReference type="InterPro" id="IPR036152">
    <property type="entry name" value="Asp/glu_Ase-like_sf"/>
</dbReference>
<dbReference type="PROSITE" id="PS00917">
    <property type="entry name" value="ASN_GLN_ASE_2"/>
    <property type="match status" value="1"/>
</dbReference>
<protein>
    <submittedName>
        <fullName evidence="9">Asparaginase</fullName>
        <ecNumber evidence="9">3.5.1.1</ecNumber>
    </submittedName>
</protein>
<feature type="active site" evidence="6">
    <location>
        <position position="96"/>
    </location>
</feature>
<dbReference type="PROSITE" id="PS51732">
    <property type="entry name" value="ASN_GLN_ASE_3"/>
    <property type="match status" value="1"/>
</dbReference>
<dbReference type="PIRSF" id="PIRSF001220">
    <property type="entry name" value="L-ASNase_gatD"/>
    <property type="match status" value="1"/>
</dbReference>
<dbReference type="PANTHER" id="PTHR11707">
    <property type="entry name" value="L-ASPARAGINASE"/>
    <property type="match status" value="1"/>
</dbReference>
<evidence type="ECO:0000256" key="3">
    <source>
        <dbReference type="PIRSR" id="PIRSR001220-1"/>
    </source>
</evidence>
<evidence type="ECO:0000313" key="9">
    <source>
        <dbReference type="EMBL" id="EER60011.1"/>
    </source>
</evidence>
<keyword evidence="10" id="KW-1185">Reference proteome</keyword>
<dbReference type="SMART" id="SM00870">
    <property type="entry name" value="Asparaginase"/>
    <property type="match status" value="1"/>
</dbReference>
<dbReference type="EMBL" id="ACQT01000081">
    <property type="protein sequence ID" value="EER60011.1"/>
    <property type="molecule type" value="Genomic_DNA"/>
</dbReference>
<dbReference type="InterPro" id="IPR020827">
    <property type="entry name" value="Asparaginase/glutaminase_AS1"/>
</dbReference>
<dbReference type="PANTHER" id="PTHR11707:SF28">
    <property type="entry name" value="60 KDA LYSOPHOSPHOLIPASE"/>
    <property type="match status" value="1"/>
</dbReference>
<dbReference type="InterPro" id="IPR040919">
    <property type="entry name" value="Asparaginase_C"/>
</dbReference>
<evidence type="ECO:0000256" key="1">
    <source>
        <dbReference type="ARBA" id="ARBA00010518"/>
    </source>
</evidence>
<evidence type="ECO:0000256" key="4">
    <source>
        <dbReference type="PIRSR" id="PIRSR001220-2"/>
    </source>
</evidence>
<dbReference type="PRINTS" id="PR00139">
    <property type="entry name" value="ASNGLNASE"/>
</dbReference>
<dbReference type="GO" id="GO:0004067">
    <property type="term" value="F:asparaginase activity"/>
    <property type="evidence" value="ECO:0007669"/>
    <property type="project" value="UniProtKB-UniRule"/>
</dbReference>
<dbReference type="PIRSF" id="PIRSF500176">
    <property type="entry name" value="L_ASNase"/>
    <property type="match status" value="1"/>
</dbReference>
<dbReference type="InterPro" id="IPR006034">
    <property type="entry name" value="Asparaginase/glutaminase-like"/>
</dbReference>
<name>C5T695_ACIDE</name>
<sequence length="315" mass="32317">MSGQKIIVLATGGTIAGTATTPGDNIGYTAAQVGVNQLLAAVPGLYAAAGGSLQAEQVAQLDSKDMDFDVLAALARRCATALADPGVRAIVITHGTDTLEETAWFLHTVLCAQKPVVLTCAMRPATALAPDGPQNLLDAIAVATAEGARGVVVVAAGVVHGAQRVQKVHPYRVDAFSSGDAGPLGWVEEGRVRLVQDWPAVLVDQAPFAIEKIASRTNWPWVELVVSHAGASGALVDALVRDGVRGIVAAATGNGTLHHALEAALLRAQSAGVRVVRSTRCPQGQVLPRPGDAIPDSGGLSPVKARISMVLDLLG</sequence>
<dbReference type="InterPro" id="IPR027474">
    <property type="entry name" value="L-asparaginase_N"/>
</dbReference>
<dbReference type="Pfam" id="PF17763">
    <property type="entry name" value="Asparaginase_C"/>
    <property type="match status" value="1"/>
</dbReference>
<comment type="caution">
    <text evidence="9">The sequence shown here is derived from an EMBL/GenBank/DDBJ whole genome shotgun (WGS) entry which is preliminary data.</text>
</comment>
<dbReference type="InterPro" id="IPR027473">
    <property type="entry name" value="L-asparaginase_C"/>
</dbReference>